<reference evidence="2" key="1">
    <citation type="submission" date="2022-03" db="EMBL/GenBank/DDBJ databases">
        <authorList>
            <person name="Sayadi A."/>
        </authorList>
    </citation>
    <scope>NUCLEOTIDE SEQUENCE</scope>
</reference>
<gene>
    <name evidence="2" type="ORF">ACAOBT_LOCUS13767</name>
</gene>
<name>A0A9P0KVM8_ACAOB</name>
<evidence type="ECO:0000313" key="2">
    <source>
        <dbReference type="EMBL" id="CAH1980031.1"/>
    </source>
</evidence>
<dbReference type="AlphaFoldDB" id="A0A9P0KVM8"/>
<protein>
    <submittedName>
        <fullName evidence="2">Uncharacterized protein</fullName>
    </submittedName>
</protein>
<dbReference type="Proteomes" id="UP001152888">
    <property type="component" value="Unassembled WGS sequence"/>
</dbReference>
<keyword evidence="3" id="KW-1185">Reference proteome</keyword>
<organism evidence="2 3">
    <name type="scientific">Acanthoscelides obtectus</name>
    <name type="common">Bean weevil</name>
    <name type="synonym">Bruchus obtectus</name>
    <dbReference type="NCBI Taxonomy" id="200917"/>
    <lineage>
        <taxon>Eukaryota</taxon>
        <taxon>Metazoa</taxon>
        <taxon>Ecdysozoa</taxon>
        <taxon>Arthropoda</taxon>
        <taxon>Hexapoda</taxon>
        <taxon>Insecta</taxon>
        <taxon>Pterygota</taxon>
        <taxon>Neoptera</taxon>
        <taxon>Endopterygota</taxon>
        <taxon>Coleoptera</taxon>
        <taxon>Polyphaga</taxon>
        <taxon>Cucujiformia</taxon>
        <taxon>Chrysomeloidea</taxon>
        <taxon>Chrysomelidae</taxon>
        <taxon>Bruchinae</taxon>
        <taxon>Bruchini</taxon>
        <taxon>Acanthoscelides</taxon>
    </lineage>
</organism>
<evidence type="ECO:0000313" key="3">
    <source>
        <dbReference type="Proteomes" id="UP001152888"/>
    </source>
</evidence>
<dbReference type="EMBL" id="CAKOFQ010006889">
    <property type="protein sequence ID" value="CAH1980031.1"/>
    <property type="molecule type" value="Genomic_DNA"/>
</dbReference>
<evidence type="ECO:0000256" key="1">
    <source>
        <dbReference type="SAM" id="MobiDB-lite"/>
    </source>
</evidence>
<feature type="region of interest" description="Disordered" evidence="1">
    <location>
        <begin position="25"/>
        <end position="46"/>
    </location>
</feature>
<accession>A0A9P0KVM8</accession>
<comment type="caution">
    <text evidence="2">The sequence shown here is derived from an EMBL/GenBank/DDBJ whole genome shotgun (WGS) entry which is preliminary data.</text>
</comment>
<sequence>MGAHPSQESITEEIREDLRLIKQHGRVSQRFSEDDSSDNQRISAKHDDSINETWLWTRNPTSNWSQSSCRRSSLY</sequence>
<dbReference type="OrthoDB" id="8059989at2759"/>
<proteinExistence type="predicted"/>